<dbReference type="Proteomes" id="UP001153069">
    <property type="component" value="Unassembled WGS sequence"/>
</dbReference>
<keyword evidence="2" id="KW-0812">Transmembrane</keyword>
<proteinExistence type="predicted"/>
<dbReference type="AlphaFoldDB" id="A0A9N8HUW8"/>
<feature type="region of interest" description="Disordered" evidence="1">
    <location>
        <begin position="1"/>
        <end position="52"/>
    </location>
</feature>
<feature type="transmembrane region" description="Helical" evidence="2">
    <location>
        <begin position="531"/>
        <end position="551"/>
    </location>
</feature>
<keyword evidence="2" id="KW-0472">Membrane</keyword>
<dbReference type="EMBL" id="CAICTM010001889">
    <property type="protein sequence ID" value="CAB9526796.1"/>
    <property type="molecule type" value="Genomic_DNA"/>
</dbReference>
<accession>A0A9N8HUW8</accession>
<organism evidence="3 4">
    <name type="scientific">Seminavis robusta</name>
    <dbReference type="NCBI Taxonomy" id="568900"/>
    <lineage>
        <taxon>Eukaryota</taxon>
        <taxon>Sar</taxon>
        <taxon>Stramenopiles</taxon>
        <taxon>Ochrophyta</taxon>
        <taxon>Bacillariophyta</taxon>
        <taxon>Bacillariophyceae</taxon>
        <taxon>Bacillariophycidae</taxon>
        <taxon>Naviculales</taxon>
        <taxon>Naviculaceae</taxon>
        <taxon>Seminavis</taxon>
    </lineage>
</organism>
<keyword evidence="4" id="KW-1185">Reference proteome</keyword>
<comment type="caution">
    <text evidence="3">The sequence shown here is derived from an EMBL/GenBank/DDBJ whole genome shotgun (WGS) entry which is preliminary data.</text>
</comment>
<protein>
    <submittedName>
        <fullName evidence="3">Uncharacterized protein</fullName>
    </submittedName>
</protein>
<gene>
    <name evidence="3" type="ORF">SEMRO_1891_G303760.1</name>
</gene>
<feature type="transmembrane region" description="Helical" evidence="2">
    <location>
        <begin position="400"/>
        <end position="419"/>
    </location>
</feature>
<reference evidence="3" key="1">
    <citation type="submission" date="2020-06" db="EMBL/GenBank/DDBJ databases">
        <authorList>
            <consortium name="Plant Systems Biology data submission"/>
        </authorList>
    </citation>
    <scope>NUCLEOTIDE SEQUENCE</scope>
    <source>
        <strain evidence="3">D6</strain>
    </source>
</reference>
<evidence type="ECO:0000256" key="2">
    <source>
        <dbReference type="SAM" id="Phobius"/>
    </source>
</evidence>
<feature type="transmembrane region" description="Helical" evidence="2">
    <location>
        <begin position="451"/>
        <end position="474"/>
    </location>
</feature>
<name>A0A9N8HUW8_9STRA</name>
<evidence type="ECO:0000256" key="1">
    <source>
        <dbReference type="SAM" id="MobiDB-lite"/>
    </source>
</evidence>
<sequence>MAEPGAVGPAASGPGVHWAPLDKLTRTPPSSEAAFLDSNPNAPSTKDHERKISTGAKEAILTSKLNRLGQILSWGHMIDEYPTNGQLHDYEWDLILGSQLNPKLELWAAHQLDLLDVGHSCITMEGNFIEKVSCLRDEFQKYLDQEAIDMEAPNGATMMASAFEFAEMKSFARIWRKHLSDTYSEHLDEVYWNRTAEGLINEEFAESAMRTRRSVMYPAPYIFDRNIALWDKNSFTLPIQATPFPLGADRAYSSLSDGASTQCSLDAHSDYKATTATVEAATSFKSALNRRFKERKGEPLTNIADWKYHNAGSADIFPEETVKLGSVAFDAEGNLLPGNLTKRTLGRTAKWLMVTPWLHDENLQNLVERSQQDEILYSKAATEVYDSDHPCDKTATNTDLFVFAISIAMAGFGALTGFLKSVHSCFHWWALFCIGKPPVQAANAKPQKGCLLYEMFFVFLGMLIFIGLFVPLVVQTVEEVKAANYKREFVTMKMHYGEWDYTAAMTNSISSPTLVTFVQAESYCEEARPTVMLTMLIVGLVITILANAPLIDRALRVLKRFVSGQTKAASNNSSGYTIYDEELVALNPVDISDFKRQSVRDWVANTHLGHFFRCCCCSPQVNNTINTASPSAAQIKLLHATPQVQYQLGLRHQRLRQQVV</sequence>
<feature type="compositionally biased region" description="Low complexity" evidence="1">
    <location>
        <begin position="1"/>
        <end position="15"/>
    </location>
</feature>
<keyword evidence="2" id="KW-1133">Transmembrane helix</keyword>
<evidence type="ECO:0000313" key="4">
    <source>
        <dbReference type="Proteomes" id="UP001153069"/>
    </source>
</evidence>
<evidence type="ECO:0000313" key="3">
    <source>
        <dbReference type="EMBL" id="CAB9526796.1"/>
    </source>
</evidence>